<comment type="function">
    <text evidence="5 11">Specifically methylates the uridine in position 2552 of 23S rRNA at the 2'-O position of the ribose in the fully assembled 50S ribosomal subunit.</text>
</comment>
<dbReference type="HAMAP" id="MF_01547">
    <property type="entry name" value="RNA_methyltr_E"/>
    <property type="match status" value="1"/>
</dbReference>
<evidence type="ECO:0000313" key="14">
    <source>
        <dbReference type="Proteomes" id="UP001595926"/>
    </source>
</evidence>
<evidence type="ECO:0000256" key="2">
    <source>
        <dbReference type="ARBA" id="ARBA00022603"/>
    </source>
</evidence>
<dbReference type="Proteomes" id="UP001595926">
    <property type="component" value="Unassembled WGS sequence"/>
</dbReference>
<accession>A0ABV9TD29</accession>
<evidence type="ECO:0000256" key="3">
    <source>
        <dbReference type="ARBA" id="ARBA00022679"/>
    </source>
</evidence>
<dbReference type="Gene3D" id="3.40.50.150">
    <property type="entry name" value="Vaccinia Virus protein VP39"/>
    <property type="match status" value="1"/>
</dbReference>
<dbReference type="PIRSF" id="PIRSF005461">
    <property type="entry name" value="23S_rRNA_mtase"/>
    <property type="match status" value="1"/>
</dbReference>
<evidence type="ECO:0000256" key="4">
    <source>
        <dbReference type="ARBA" id="ARBA00022691"/>
    </source>
</evidence>
<evidence type="ECO:0000256" key="10">
    <source>
        <dbReference type="ARBA" id="ARBA00048970"/>
    </source>
</evidence>
<dbReference type="EMBL" id="JBHSJH010000002">
    <property type="protein sequence ID" value="MFC4892533.1"/>
    <property type="molecule type" value="Genomic_DNA"/>
</dbReference>
<evidence type="ECO:0000256" key="8">
    <source>
        <dbReference type="ARBA" id="ARBA00041995"/>
    </source>
</evidence>
<comment type="similarity">
    <text evidence="11">Belongs to the class I-like SAM-binding methyltransferase superfamily. RNA methyltransferase RlmE family.</text>
</comment>
<organism evidence="13 14">
    <name type="scientific">Pseudofrancisella aestuarii</name>
    <dbReference type="NCBI Taxonomy" id="2670347"/>
    <lineage>
        <taxon>Bacteria</taxon>
        <taxon>Pseudomonadati</taxon>
        <taxon>Pseudomonadota</taxon>
        <taxon>Gammaproteobacteria</taxon>
        <taxon>Thiotrichales</taxon>
        <taxon>Francisellaceae</taxon>
        <taxon>Pseudofrancisella</taxon>
    </lineage>
</organism>
<dbReference type="InterPro" id="IPR015507">
    <property type="entry name" value="rRNA-MeTfrase_E"/>
</dbReference>
<evidence type="ECO:0000256" key="1">
    <source>
        <dbReference type="ARBA" id="ARBA00022552"/>
    </source>
</evidence>
<comment type="catalytic activity">
    <reaction evidence="10 11">
        <text>uridine(2552) in 23S rRNA + S-adenosyl-L-methionine = 2'-O-methyluridine(2552) in 23S rRNA + S-adenosyl-L-homocysteine + H(+)</text>
        <dbReference type="Rhea" id="RHEA:42720"/>
        <dbReference type="Rhea" id="RHEA-COMP:10202"/>
        <dbReference type="Rhea" id="RHEA-COMP:10203"/>
        <dbReference type="ChEBI" id="CHEBI:15378"/>
        <dbReference type="ChEBI" id="CHEBI:57856"/>
        <dbReference type="ChEBI" id="CHEBI:59789"/>
        <dbReference type="ChEBI" id="CHEBI:65315"/>
        <dbReference type="ChEBI" id="CHEBI:74478"/>
        <dbReference type="EC" id="2.1.1.166"/>
    </reaction>
</comment>
<feature type="binding site" evidence="11">
    <location>
        <position position="80"/>
    </location>
    <ligand>
        <name>S-adenosyl-L-methionine</name>
        <dbReference type="ChEBI" id="CHEBI:59789"/>
    </ligand>
</feature>
<name>A0ABV9TD29_9GAMM</name>
<evidence type="ECO:0000256" key="9">
    <source>
        <dbReference type="ARBA" id="ARBA00042745"/>
    </source>
</evidence>
<comment type="subcellular location">
    <subcellularLocation>
        <location evidence="11">Cytoplasm</location>
    </subcellularLocation>
</comment>
<evidence type="ECO:0000256" key="5">
    <source>
        <dbReference type="ARBA" id="ARBA00037569"/>
    </source>
</evidence>
<dbReference type="RefSeq" id="WP_119329910.1">
    <property type="nucleotide sequence ID" value="NZ_JBHSJH010000002.1"/>
</dbReference>
<keyword evidence="3 11" id="KW-0808">Transferase</keyword>
<keyword evidence="1 11" id="KW-0698">rRNA processing</keyword>
<evidence type="ECO:0000256" key="11">
    <source>
        <dbReference type="HAMAP-Rule" id="MF_01547"/>
    </source>
</evidence>
<feature type="binding site" evidence="11">
    <location>
        <position position="60"/>
    </location>
    <ligand>
        <name>S-adenosyl-L-methionine</name>
        <dbReference type="ChEBI" id="CHEBI:59789"/>
    </ligand>
</feature>
<dbReference type="GO" id="GO:0032259">
    <property type="term" value="P:methylation"/>
    <property type="evidence" value="ECO:0007669"/>
    <property type="project" value="UniProtKB-KW"/>
</dbReference>
<evidence type="ECO:0000313" key="13">
    <source>
        <dbReference type="EMBL" id="MFC4892533.1"/>
    </source>
</evidence>
<dbReference type="GO" id="GO:0008168">
    <property type="term" value="F:methyltransferase activity"/>
    <property type="evidence" value="ECO:0007669"/>
    <property type="project" value="UniProtKB-KW"/>
</dbReference>
<dbReference type="InterPro" id="IPR029063">
    <property type="entry name" value="SAM-dependent_MTases_sf"/>
</dbReference>
<dbReference type="PANTHER" id="PTHR10920">
    <property type="entry name" value="RIBOSOMAL RNA METHYLTRANSFERASE"/>
    <property type="match status" value="1"/>
</dbReference>
<evidence type="ECO:0000256" key="7">
    <source>
        <dbReference type="ARBA" id="ARBA00041129"/>
    </source>
</evidence>
<feature type="domain" description="Ribosomal RNA methyltransferase FtsJ" evidence="12">
    <location>
        <begin position="28"/>
        <end position="203"/>
    </location>
</feature>
<dbReference type="InterPro" id="IPR002877">
    <property type="entry name" value="RNA_MeTrfase_FtsJ_dom"/>
</dbReference>
<dbReference type="InterPro" id="IPR050082">
    <property type="entry name" value="RNA_methyltr_RlmE"/>
</dbReference>
<proteinExistence type="inferred from homology"/>
<evidence type="ECO:0000259" key="12">
    <source>
        <dbReference type="Pfam" id="PF01728"/>
    </source>
</evidence>
<dbReference type="EC" id="2.1.1.166" evidence="6 11"/>
<reference evidence="14" key="1">
    <citation type="journal article" date="2019" name="Int. J. Syst. Evol. Microbiol.">
        <title>The Global Catalogue of Microorganisms (GCM) 10K type strain sequencing project: providing services to taxonomists for standard genome sequencing and annotation.</title>
        <authorList>
            <consortium name="The Broad Institute Genomics Platform"/>
            <consortium name="The Broad Institute Genome Sequencing Center for Infectious Disease"/>
            <person name="Wu L."/>
            <person name="Ma J."/>
        </authorList>
    </citation>
    <scope>NUCLEOTIDE SEQUENCE [LARGE SCALE GENOMIC DNA]</scope>
    <source>
        <strain evidence="14">CGMCC 1.13718</strain>
    </source>
</reference>
<dbReference type="Pfam" id="PF01728">
    <property type="entry name" value="FtsJ"/>
    <property type="match status" value="1"/>
</dbReference>
<evidence type="ECO:0000256" key="6">
    <source>
        <dbReference type="ARBA" id="ARBA00038861"/>
    </source>
</evidence>
<gene>
    <name evidence="11" type="primary">rlmE</name>
    <name evidence="11" type="synonym">ftsJ</name>
    <name evidence="11" type="synonym">rrmJ</name>
    <name evidence="13" type="ORF">ACFPDQ_05670</name>
</gene>
<sequence length="206" mass="23242">MVKTASSKRWVEEHNSDYYVMQANKLGYRSRASFKIKEIQEKYNIFKNNMLVVDLGSAPGGWSQIIVDYVGEKGKVIALDLLDMPPLPGVDFIQGDFSSDDTFEKLNELVNSRKLDCVVSDIAPNMSGNKTSDQAKSIYLLELALDFSINNLKDNGTFVAKVFQGAGSDEFIKLVKENFKKVSIFKPKSSRPRSREFYFIAQNLIS</sequence>
<keyword evidence="4 11" id="KW-0949">S-adenosyl-L-methionine</keyword>
<dbReference type="SUPFAM" id="SSF53335">
    <property type="entry name" value="S-adenosyl-L-methionine-dependent methyltransferases"/>
    <property type="match status" value="1"/>
</dbReference>
<keyword evidence="11" id="KW-0963">Cytoplasm</keyword>
<feature type="binding site" evidence="11">
    <location>
        <position position="62"/>
    </location>
    <ligand>
        <name>S-adenosyl-L-methionine</name>
        <dbReference type="ChEBI" id="CHEBI:59789"/>
    </ligand>
</feature>
<comment type="caution">
    <text evidence="13">The sequence shown here is derived from an EMBL/GenBank/DDBJ whole genome shotgun (WGS) entry which is preliminary data.</text>
</comment>
<feature type="active site" description="Proton acceptor" evidence="11">
    <location>
        <position position="161"/>
    </location>
</feature>
<protein>
    <recommendedName>
        <fullName evidence="7 11">Ribosomal RNA large subunit methyltransferase E</fullName>
        <ecNumber evidence="6 11">2.1.1.166</ecNumber>
    </recommendedName>
    <alternativeName>
        <fullName evidence="9 11">23S rRNA Um2552 methyltransferase</fullName>
    </alternativeName>
    <alternativeName>
        <fullName evidence="8 11">rRNA (uridine-2'-O-)-methyltransferase</fullName>
    </alternativeName>
</protein>
<keyword evidence="14" id="KW-1185">Reference proteome</keyword>
<dbReference type="PANTHER" id="PTHR10920:SF18">
    <property type="entry name" value="RRNA METHYLTRANSFERASE 2, MITOCHONDRIAL"/>
    <property type="match status" value="1"/>
</dbReference>
<feature type="binding site" evidence="11">
    <location>
        <position position="121"/>
    </location>
    <ligand>
        <name>S-adenosyl-L-methionine</name>
        <dbReference type="ChEBI" id="CHEBI:59789"/>
    </ligand>
</feature>
<keyword evidence="2 11" id="KW-0489">Methyltransferase</keyword>
<feature type="binding site" evidence="11">
    <location>
        <position position="96"/>
    </location>
    <ligand>
        <name>S-adenosyl-L-methionine</name>
        <dbReference type="ChEBI" id="CHEBI:59789"/>
    </ligand>
</feature>